<keyword evidence="2" id="KW-1185">Reference proteome</keyword>
<evidence type="ECO:0000313" key="1">
    <source>
        <dbReference type="EMBL" id="KAI4464409.1"/>
    </source>
</evidence>
<gene>
    <name evidence="1" type="ORF">MML48_3g00013572</name>
</gene>
<protein>
    <submittedName>
        <fullName evidence="1">Wnt related</fullName>
    </submittedName>
</protein>
<dbReference type="Proteomes" id="UP001056778">
    <property type="component" value="Chromosome 3"/>
</dbReference>
<sequence>MLYNRRSLQHSNIKWNLSSLNENAVGSRGIRSGIRSPCGVARRRYGLAKLQTKLCRTSMEAMPFVQAAAALAAETCKIVFQHRRWNCSSIDKAPYLTPDLTRATREQAYVYAVSAASLTYTMARACANGGLHHCTCASPPKETPAENFKWGGCGDNIRWGTNFAKRFVDTVEKYNTKALERMARQISGRRDNVAYDKKIMKLKSHIASVNLHNNHVGRRIIIENLSTQCKCHGVSGSCSIKTCWRSMPPIVDIGHKLLEKFTVAKEVTKNYLNSDSKELGTASKRRNLKSDDLIFLTKSPDYCTKDERMGSLGTAGRKCNVTSNGTDSCRQLCCGRGYRTVVEEKIERCQCKYYSCCYVKCKTCKTTTQIYECS</sequence>
<dbReference type="EMBL" id="CM043017">
    <property type="protein sequence ID" value="KAI4464409.1"/>
    <property type="molecule type" value="Genomic_DNA"/>
</dbReference>
<comment type="caution">
    <text evidence="1">The sequence shown here is derived from an EMBL/GenBank/DDBJ whole genome shotgun (WGS) entry which is preliminary data.</text>
</comment>
<reference evidence="1" key="1">
    <citation type="submission" date="2022-04" db="EMBL/GenBank/DDBJ databases">
        <title>Chromosome-scale genome assembly of Holotrichia oblita Faldermann.</title>
        <authorList>
            <person name="Rongchong L."/>
        </authorList>
    </citation>
    <scope>NUCLEOTIDE SEQUENCE</scope>
    <source>
        <strain evidence="1">81SQS9</strain>
    </source>
</reference>
<evidence type="ECO:0000313" key="2">
    <source>
        <dbReference type="Proteomes" id="UP001056778"/>
    </source>
</evidence>
<organism evidence="1 2">
    <name type="scientific">Holotrichia oblita</name>
    <name type="common">Chafer beetle</name>
    <dbReference type="NCBI Taxonomy" id="644536"/>
    <lineage>
        <taxon>Eukaryota</taxon>
        <taxon>Metazoa</taxon>
        <taxon>Ecdysozoa</taxon>
        <taxon>Arthropoda</taxon>
        <taxon>Hexapoda</taxon>
        <taxon>Insecta</taxon>
        <taxon>Pterygota</taxon>
        <taxon>Neoptera</taxon>
        <taxon>Endopterygota</taxon>
        <taxon>Coleoptera</taxon>
        <taxon>Polyphaga</taxon>
        <taxon>Scarabaeiformia</taxon>
        <taxon>Scarabaeidae</taxon>
        <taxon>Melolonthinae</taxon>
        <taxon>Holotrichia</taxon>
    </lineage>
</organism>
<proteinExistence type="predicted"/>
<name>A0ACB9TCA3_HOLOL</name>
<accession>A0ACB9TCA3</accession>